<dbReference type="OrthoDB" id="9814400at2"/>
<evidence type="ECO:0000313" key="1">
    <source>
        <dbReference type="EMBL" id="QEC56304.1"/>
    </source>
</evidence>
<dbReference type="KEGG" id="fgg:FSB75_10500"/>
<dbReference type="RefSeq" id="WP_146786748.1">
    <property type="nucleotide sequence ID" value="NZ_BAABIO010000001.1"/>
</dbReference>
<evidence type="ECO:0000313" key="2">
    <source>
        <dbReference type="Proteomes" id="UP000321204"/>
    </source>
</evidence>
<reference evidence="1 2" key="1">
    <citation type="journal article" date="2015" name="Int. J. Syst. Evol. Microbiol.">
        <title>Flavisolibacter ginsenosidimutans sp. nov., with ginsenoside-converting activity isolated from soil used for cultivating ginseng.</title>
        <authorList>
            <person name="Zhao Y."/>
            <person name="Liu Q."/>
            <person name="Kang M.S."/>
            <person name="Jin F."/>
            <person name="Yu H."/>
            <person name="Im W.T."/>
        </authorList>
    </citation>
    <scope>NUCLEOTIDE SEQUENCE [LARGE SCALE GENOMIC DNA]</scope>
    <source>
        <strain evidence="1 2">Gsoil 636</strain>
    </source>
</reference>
<organism evidence="1 2">
    <name type="scientific">Flavisolibacter ginsenosidimutans</name>
    <dbReference type="NCBI Taxonomy" id="661481"/>
    <lineage>
        <taxon>Bacteria</taxon>
        <taxon>Pseudomonadati</taxon>
        <taxon>Bacteroidota</taxon>
        <taxon>Chitinophagia</taxon>
        <taxon>Chitinophagales</taxon>
        <taxon>Chitinophagaceae</taxon>
        <taxon>Flavisolibacter</taxon>
    </lineage>
</organism>
<dbReference type="Proteomes" id="UP000321204">
    <property type="component" value="Chromosome"/>
</dbReference>
<dbReference type="AlphaFoldDB" id="A0A5B8UI31"/>
<sequence>MRFTGERRGFFFCSLGTTHFLESCPGTTLVAASYSFNFSYFRPTVMAQPEHKRKRKIIIPIDTYISRRRFVCNDFSPLVSIFHGRDLPEEGYLAGYAALINYYDLAVPLPDRLALISQKHKQYTRDEWTIQTPRHRPEDSVMGHLTFALKYEGLDLCVFKKLFQQIEQSEWLNWISKEPTGQYSRRIWFLYEWLTAQKLPLPDAASGNYIDLLDESLQYGAAADPSKRHRVRNNLPGVPEFCPLVRRTKKLDDFRARNLSDRIKKMIGKIHPDVMARTAAFLLLKDSKASYAIEGEQPPQNRIQRWGRAIGQAGQKALSEEELLRLQQVVIDNPRFTKMGWRTHGGFVGDHDRRHGTPLPEHVSAKREAAVALQIFQ</sequence>
<proteinExistence type="predicted"/>
<dbReference type="EMBL" id="CP042433">
    <property type="protein sequence ID" value="QEC56304.1"/>
    <property type="molecule type" value="Genomic_DNA"/>
</dbReference>
<name>A0A5B8UI31_9BACT</name>
<protein>
    <submittedName>
        <fullName evidence="1">Uncharacterized protein</fullName>
    </submittedName>
</protein>
<accession>A0A5B8UI31</accession>
<gene>
    <name evidence="1" type="ORF">FSB75_10500</name>
</gene>
<keyword evidence="2" id="KW-1185">Reference proteome</keyword>